<proteinExistence type="predicted"/>
<evidence type="ECO:0000259" key="1">
    <source>
        <dbReference type="Pfam" id="PF01494"/>
    </source>
</evidence>
<dbReference type="AlphaFoldDB" id="A0A378M2G8"/>
<sequence>MQVIIIGAGPSGLYTAIQLKKAGVKEIIIYDPRAGKYVRPGHINKTVIERAERGLGTHFNFPDKTAHIKDIERLLYKEAQSLDIPIEQKEFLGFDPQQPGVILQDKLGMKSQVPCDYVMDCTGGKRLVIQAVNDLGQNESKPFHPSVVTQDVMVPHHLLAFVKTNQRSLKVSTNQPEPQEITGMVSPLEFVRGLERLRQFGWDQFAVPRCYNMPFDKDKACFYVEAPANLLPEQRMQWFQEVLEVRTGDDGLFFEQLPASRKYKDKPRLSYFKVNPEEISPYTYQSEGLPMVLIHGDGQIDPNYFLAHGIMGSFDRIDCMVKNMTIVDGEIKDFNQKEYELNVSLEVDKHRKALITHYQERKEYFISWLEKAKKHYETAASRTRNPREALIFNERLTEINGRIAYYSALKIFEKIPLDSNVKIPIMDLIEAKDRFILALQDLPKESKERKDVSMKLDQILSILRNQARMYHDQQNDDLSLRLYQEAQVLARHLLSEGIIRSKDWEAGLCAKMMVIYRNLNRLSEGLPFANEVLVHPDLPSHTKAKILFQILKGAADEIKGMTETEIKGSKSSYIEEIKKIYTNHKEFVMKELEGSLKYELLVLDSIGEPVMINEIINSMN</sequence>
<dbReference type="OrthoDB" id="5636482at2"/>
<dbReference type="Gene3D" id="3.50.50.60">
    <property type="entry name" value="FAD/NAD(P)-binding domain"/>
    <property type="match status" value="1"/>
</dbReference>
<protein>
    <submittedName>
        <fullName evidence="2">4-hydroxybenzoate 3-monooxygenase</fullName>
    </submittedName>
</protein>
<dbReference type="InterPro" id="IPR002938">
    <property type="entry name" value="FAD-bd"/>
</dbReference>
<keyword evidence="2" id="KW-0503">Monooxygenase</keyword>
<dbReference type="InterPro" id="IPR036188">
    <property type="entry name" value="FAD/NAD-bd_sf"/>
</dbReference>
<dbReference type="RefSeq" id="WP_031566304.1">
    <property type="nucleotide sequence ID" value="NZ_CAAAIS010000016.1"/>
</dbReference>
<dbReference type="STRING" id="1122170.GCA_000701265_01285"/>
<dbReference type="EMBL" id="UGPB01000001">
    <property type="protein sequence ID" value="STY31277.1"/>
    <property type="molecule type" value="Genomic_DNA"/>
</dbReference>
<name>A0A378M2G8_9GAMM</name>
<evidence type="ECO:0000313" key="3">
    <source>
        <dbReference type="Proteomes" id="UP000255297"/>
    </source>
</evidence>
<keyword evidence="3" id="KW-1185">Reference proteome</keyword>
<feature type="domain" description="FAD-binding" evidence="1">
    <location>
        <begin position="2"/>
        <end position="29"/>
    </location>
</feature>
<reference evidence="2 3" key="1">
    <citation type="submission" date="2018-06" db="EMBL/GenBank/DDBJ databases">
        <authorList>
            <consortium name="Pathogen Informatics"/>
            <person name="Doyle S."/>
        </authorList>
    </citation>
    <scope>NUCLEOTIDE SEQUENCE [LARGE SCALE GENOMIC DNA]</scope>
    <source>
        <strain evidence="2 3">NCTC11532</strain>
    </source>
</reference>
<gene>
    <name evidence="2" type="ORF">NCTC11532_02821</name>
</gene>
<dbReference type="Pfam" id="PF01494">
    <property type="entry name" value="FAD_binding_3"/>
    <property type="match status" value="1"/>
</dbReference>
<evidence type="ECO:0000313" key="2">
    <source>
        <dbReference type="EMBL" id="STY31277.1"/>
    </source>
</evidence>
<dbReference type="GO" id="GO:0004497">
    <property type="term" value="F:monooxygenase activity"/>
    <property type="evidence" value="ECO:0007669"/>
    <property type="project" value="UniProtKB-KW"/>
</dbReference>
<dbReference type="GO" id="GO:0071949">
    <property type="term" value="F:FAD binding"/>
    <property type="evidence" value="ECO:0007669"/>
    <property type="project" value="InterPro"/>
</dbReference>
<accession>A0A378M2G8</accession>
<dbReference type="SUPFAM" id="SSF51905">
    <property type="entry name" value="FAD/NAD(P)-binding domain"/>
    <property type="match status" value="1"/>
</dbReference>
<dbReference type="Proteomes" id="UP000255297">
    <property type="component" value="Unassembled WGS sequence"/>
</dbReference>
<organism evidence="2 3">
    <name type="scientific">Legionella wadsworthii</name>
    <dbReference type="NCBI Taxonomy" id="28088"/>
    <lineage>
        <taxon>Bacteria</taxon>
        <taxon>Pseudomonadati</taxon>
        <taxon>Pseudomonadota</taxon>
        <taxon>Gammaproteobacteria</taxon>
        <taxon>Legionellales</taxon>
        <taxon>Legionellaceae</taxon>
        <taxon>Legionella</taxon>
    </lineage>
</organism>
<keyword evidence="2" id="KW-0560">Oxidoreductase</keyword>